<protein>
    <submittedName>
        <fullName evidence="1">Uncharacterized protein</fullName>
    </submittedName>
</protein>
<accession>A0A0F9IYJ9</accession>
<proteinExistence type="predicted"/>
<gene>
    <name evidence="1" type="ORF">LCGC14_1522090</name>
</gene>
<evidence type="ECO:0000313" key="1">
    <source>
        <dbReference type="EMBL" id="KKM62393.1"/>
    </source>
</evidence>
<dbReference type="AlphaFoldDB" id="A0A0F9IYJ9"/>
<sequence>MGDFKTKCPSCGKEGGLYVVEATVIMKSKLEEDGFIIGDRLGHTTDEKVLCDFCNTEHDLGILTN</sequence>
<name>A0A0F9IYJ9_9ZZZZ</name>
<dbReference type="EMBL" id="LAZR01011303">
    <property type="protein sequence ID" value="KKM62393.1"/>
    <property type="molecule type" value="Genomic_DNA"/>
</dbReference>
<comment type="caution">
    <text evidence="1">The sequence shown here is derived from an EMBL/GenBank/DDBJ whole genome shotgun (WGS) entry which is preliminary data.</text>
</comment>
<organism evidence="1">
    <name type="scientific">marine sediment metagenome</name>
    <dbReference type="NCBI Taxonomy" id="412755"/>
    <lineage>
        <taxon>unclassified sequences</taxon>
        <taxon>metagenomes</taxon>
        <taxon>ecological metagenomes</taxon>
    </lineage>
</organism>
<reference evidence="1" key="1">
    <citation type="journal article" date="2015" name="Nature">
        <title>Complex archaea that bridge the gap between prokaryotes and eukaryotes.</title>
        <authorList>
            <person name="Spang A."/>
            <person name="Saw J.H."/>
            <person name="Jorgensen S.L."/>
            <person name="Zaremba-Niedzwiedzka K."/>
            <person name="Martijn J."/>
            <person name="Lind A.E."/>
            <person name="van Eijk R."/>
            <person name="Schleper C."/>
            <person name="Guy L."/>
            <person name="Ettema T.J."/>
        </authorList>
    </citation>
    <scope>NUCLEOTIDE SEQUENCE</scope>
</reference>